<name>A0A327Q889_9BACT</name>
<dbReference type="AlphaFoldDB" id="A0A327Q889"/>
<dbReference type="OrthoDB" id="655527at2"/>
<gene>
    <name evidence="2" type="ORF">LX64_04606</name>
</gene>
<reference evidence="2 3" key="1">
    <citation type="submission" date="2018-06" db="EMBL/GenBank/DDBJ databases">
        <title>Genomic Encyclopedia of Archaeal and Bacterial Type Strains, Phase II (KMG-II): from individual species to whole genera.</title>
        <authorList>
            <person name="Goeker M."/>
        </authorList>
    </citation>
    <scope>NUCLEOTIDE SEQUENCE [LARGE SCALE GENOMIC DNA]</scope>
    <source>
        <strain evidence="2 3">DSM 23857</strain>
    </source>
</reference>
<dbReference type="Proteomes" id="UP000249547">
    <property type="component" value="Unassembled WGS sequence"/>
</dbReference>
<evidence type="ECO:0000313" key="3">
    <source>
        <dbReference type="Proteomes" id="UP000249547"/>
    </source>
</evidence>
<dbReference type="RefSeq" id="WP_111599990.1">
    <property type="nucleotide sequence ID" value="NZ_QLLL01000010.1"/>
</dbReference>
<evidence type="ECO:0000256" key="1">
    <source>
        <dbReference type="SAM" id="Coils"/>
    </source>
</evidence>
<keyword evidence="3" id="KW-1185">Reference proteome</keyword>
<evidence type="ECO:0000313" key="2">
    <source>
        <dbReference type="EMBL" id="RAI99472.1"/>
    </source>
</evidence>
<dbReference type="EMBL" id="QLLL01000010">
    <property type="protein sequence ID" value="RAI99472.1"/>
    <property type="molecule type" value="Genomic_DNA"/>
</dbReference>
<organism evidence="2 3">
    <name type="scientific">Chitinophaga skermanii</name>
    <dbReference type="NCBI Taxonomy" id="331697"/>
    <lineage>
        <taxon>Bacteria</taxon>
        <taxon>Pseudomonadati</taxon>
        <taxon>Bacteroidota</taxon>
        <taxon>Chitinophagia</taxon>
        <taxon>Chitinophagales</taxon>
        <taxon>Chitinophagaceae</taxon>
        <taxon>Chitinophaga</taxon>
    </lineage>
</organism>
<comment type="caution">
    <text evidence="2">The sequence shown here is derived from an EMBL/GenBank/DDBJ whole genome shotgun (WGS) entry which is preliminary data.</text>
</comment>
<keyword evidence="1" id="KW-0175">Coiled coil</keyword>
<proteinExistence type="predicted"/>
<feature type="coiled-coil region" evidence="1">
    <location>
        <begin position="369"/>
        <end position="417"/>
    </location>
</feature>
<protein>
    <submittedName>
        <fullName evidence="2">Uncharacterized protein</fullName>
    </submittedName>
</protein>
<accession>A0A327Q889</accession>
<sequence length="419" mass="45390">MTVQRGTGVTEMFSTFIMPSYSRIKGGPDPDNTAVLNFVDKNMSWGASYKSGYIGMPNASSNFYVGANQGDIILAPSTGNVNLSVSESNKPNMITYQNNATLVAPPRIGLNNRSLGTKLLLYTQQSAISSDFALGLENSHIWFSTSQNIGSHGFKFYGGEVVAARLSAAGQFETKLAGRFLGEVDPNGAANGAINGPGAEVAFNQGNAIVRGYNRTTSVYLPTQVVGGDNNATAFSFKISDGYYFTNLTNSSMLGTDATGKLVSSNNIIYLDRANNNVGINTTDTKGYKLAVNGNVIANKITVKAYPWADFVFDDNYKLPSLASVEAFIKQHKHLPNIPSAKEVAENGIEVGEMNSKLLQTIEELTLHAIAQEKQITAQKDALSNYQEQLSKQAKLINEQQQAMKLMMEKLEKLLEVKQ</sequence>